<accession>D9PJH5</accession>
<reference evidence="1" key="1">
    <citation type="submission" date="2010-07" db="EMBL/GenBank/DDBJ databases">
        <authorList>
            <consortium name="CONSOLIDER consortium CSD2007-00005"/>
            <person name="Guazzaroni M.-E."/>
            <person name="Richter M."/>
            <person name="Garcia-Salamanca A."/>
            <person name="Yarza P."/>
            <person name="Ferrer M."/>
        </authorList>
    </citation>
    <scope>NUCLEOTIDE SEQUENCE</scope>
</reference>
<evidence type="ECO:0000313" key="1">
    <source>
        <dbReference type="EMBL" id="EFK96290.1"/>
    </source>
</evidence>
<gene>
    <name evidence="1" type="ORF">LDC_1684</name>
</gene>
<name>D9PJH5_9ZZZZ</name>
<comment type="caution">
    <text evidence="1">The sequence shown here is derived from an EMBL/GenBank/DDBJ whole genome shotgun (WGS) entry which is preliminary data.</text>
</comment>
<dbReference type="EMBL" id="ADZX01000518">
    <property type="protein sequence ID" value="EFK96290.1"/>
    <property type="molecule type" value="Genomic_DNA"/>
</dbReference>
<dbReference type="AlphaFoldDB" id="D9PJH5"/>
<feature type="non-terminal residue" evidence="1">
    <location>
        <position position="60"/>
    </location>
</feature>
<proteinExistence type="predicted"/>
<sequence>MSQRCRPSGTSDIAGAAAGTHGLFYHGPPFVIFHILDRDRPKFARLFTLTASTAQQRIDL</sequence>
<protein>
    <submittedName>
        <fullName evidence="1">Uncharacterized protein</fullName>
    </submittedName>
</protein>
<reference evidence="1" key="2">
    <citation type="journal article" date="2011" name="Microb. Ecol.">
        <title>Taxonomic and Functional Metagenomic Profiling of the Microbial Community in the Anoxic Sediment of a Sub-saline Shallow Lake (Laguna de Carrizo, Central Spain).</title>
        <authorList>
            <person name="Ferrer M."/>
            <person name="Guazzaroni M.E."/>
            <person name="Richter M."/>
            <person name="Garcia-Salamanca A."/>
            <person name="Yarza P."/>
            <person name="Suarez-Suarez A."/>
            <person name="Solano J."/>
            <person name="Alcaide M."/>
            <person name="van Dillewijn P."/>
            <person name="Molina-Henares M.A."/>
            <person name="Lopez-Cortes N."/>
            <person name="Al-Ramahi Y."/>
            <person name="Guerrero C."/>
            <person name="Acosta A."/>
            <person name="de Eugenio L.I."/>
            <person name="Martinez V."/>
            <person name="Marques S."/>
            <person name="Rojo F."/>
            <person name="Santero E."/>
            <person name="Genilloud O."/>
            <person name="Perez-Perez J."/>
            <person name="Rossello-Mora R."/>
            <person name="Ramos J.L."/>
        </authorList>
    </citation>
    <scope>NUCLEOTIDE SEQUENCE</scope>
</reference>
<organism evidence="1">
    <name type="scientific">sediment metagenome</name>
    <dbReference type="NCBI Taxonomy" id="749907"/>
    <lineage>
        <taxon>unclassified sequences</taxon>
        <taxon>metagenomes</taxon>
        <taxon>ecological metagenomes</taxon>
    </lineage>
</organism>